<comment type="caution">
    <text evidence="2">The sequence shown here is derived from an EMBL/GenBank/DDBJ whole genome shotgun (WGS) entry which is preliminary data.</text>
</comment>
<comment type="function">
    <text evidence="1">Catalyzes the specific phosphorylation of 1,6-anhydro-N-acetylmuramic acid (anhMurNAc) with the simultaneous cleavage of the 1,6-anhydro ring, generating MurNAc-6-P. Is required for the utilization of anhMurNAc either imported from the medium or derived from its own cell wall murein, and thus plays a role in cell wall recycling.</text>
</comment>
<comment type="pathway">
    <text evidence="1">Cell wall biogenesis; peptidoglycan recycling.</text>
</comment>
<dbReference type="GO" id="GO:0016301">
    <property type="term" value="F:kinase activity"/>
    <property type="evidence" value="ECO:0007669"/>
    <property type="project" value="UniProtKB-KW"/>
</dbReference>
<proteinExistence type="inferred from homology"/>
<dbReference type="EMBL" id="JAGETV010000007">
    <property type="protein sequence ID" value="MBO1927077.1"/>
    <property type="molecule type" value="Genomic_DNA"/>
</dbReference>
<reference evidence="2 3" key="1">
    <citation type="submission" date="2021-03" db="EMBL/GenBank/DDBJ databases">
        <title>Thiomicrorhabdus sp.nov.,novel sulfur-oxidizing bacteria isolated from coastal sediment.</title>
        <authorList>
            <person name="Liu X."/>
        </authorList>
    </citation>
    <scope>NUCLEOTIDE SEQUENCE [LARGE SCALE GENOMIC DNA]</scope>
    <source>
        <strain evidence="2 3">6S2-11</strain>
    </source>
</reference>
<dbReference type="EC" id="2.7.1.170" evidence="1"/>
<keyword evidence="1" id="KW-0547">Nucleotide-binding</keyword>
<evidence type="ECO:0000313" key="2">
    <source>
        <dbReference type="EMBL" id="MBO1927077.1"/>
    </source>
</evidence>
<keyword evidence="1" id="KW-0119">Carbohydrate metabolism</keyword>
<evidence type="ECO:0000313" key="3">
    <source>
        <dbReference type="Proteomes" id="UP000664835"/>
    </source>
</evidence>
<evidence type="ECO:0000256" key="1">
    <source>
        <dbReference type="HAMAP-Rule" id="MF_01270"/>
    </source>
</evidence>
<comment type="pathway">
    <text evidence="1">Amino-sugar metabolism; 1,6-anhydro-N-acetylmuramate degradation.</text>
</comment>
<dbReference type="PANTHER" id="PTHR30605:SF0">
    <property type="entry name" value="ANHYDRO-N-ACETYLMURAMIC ACID KINASE"/>
    <property type="match status" value="1"/>
</dbReference>
<comment type="similarity">
    <text evidence="1">Belongs to the anhydro-N-acetylmuramic acid kinase family.</text>
</comment>
<protein>
    <recommendedName>
        <fullName evidence="1">Anhydro-N-acetylmuramic acid kinase</fullName>
        <ecNumber evidence="1">2.7.1.170</ecNumber>
    </recommendedName>
    <alternativeName>
        <fullName evidence="1">AnhMurNAc kinase</fullName>
    </alternativeName>
</protein>
<organism evidence="2 3">
    <name type="scientific">Thiomicrorhabdus marina</name>
    <dbReference type="NCBI Taxonomy" id="2818442"/>
    <lineage>
        <taxon>Bacteria</taxon>
        <taxon>Pseudomonadati</taxon>
        <taxon>Pseudomonadota</taxon>
        <taxon>Gammaproteobacteria</taxon>
        <taxon>Thiotrichales</taxon>
        <taxon>Piscirickettsiaceae</taxon>
        <taxon>Thiomicrorhabdus</taxon>
    </lineage>
</organism>
<dbReference type="SUPFAM" id="SSF53067">
    <property type="entry name" value="Actin-like ATPase domain"/>
    <property type="match status" value="1"/>
</dbReference>
<sequence>MSGTSVDAIDAALVAINENDLRLEHFISTPLDDSLKQALLACNQQQQIRLHELCRLQSELGQAFANSVQNLLSASNASANQIRAIGSHGQTIFHAPDVQMSLQIGHPAMIAKQTGITTIADFRIDDMALDGQGAPFAPVFHQALFAETDNTAIAVNIGGIANISVLSALNTNTPITGWDCGPGNGLIDEACQKYLQYAYDKNGATARTGQIKESLLENLLADDYFAKTPPKSSGRDYFNWQWLESALGKQTFDSISIADLLATLTELTAITIAHEINKLATDTDTDTDNKVPVWICGGGAFNEYLIERLATHLPNCSVQSSQVAGHNPDSIEAMLFAWLAYKRLHNQPVALSAVTGASRDAVMGGIWHP</sequence>
<keyword evidence="1" id="KW-0067">ATP-binding</keyword>
<dbReference type="Pfam" id="PF03702">
    <property type="entry name" value="AnmK"/>
    <property type="match status" value="1"/>
</dbReference>
<keyword evidence="1 2" id="KW-0418">Kinase</keyword>
<dbReference type="Gene3D" id="3.30.420.40">
    <property type="match status" value="2"/>
</dbReference>
<dbReference type="Proteomes" id="UP000664835">
    <property type="component" value="Unassembled WGS sequence"/>
</dbReference>
<dbReference type="NCBIfam" id="NF007139">
    <property type="entry name" value="PRK09585.1-3"/>
    <property type="match status" value="1"/>
</dbReference>
<name>A0ABS3Q415_9GAMM</name>
<comment type="catalytic activity">
    <reaction evidence="1">
        <text>1,6-anhydro-N-acetyl-beta-muramate + ATP + H2O = N-acetyl-D-muramate 6-phosphate + ADP + H(+)</text>
        <dbReference type="Rhea" id="RHEA:24952"/>
        <dbReference type="ChEBI" id="CHEBI:15377"/>
        <dbReference type="ChEBI" id="CHEBI:15378"/>
        <dbReference type="ChEBI" id="CHEBI:30616"/>
        <dbReference type="ChEBI" id="CHEBI:58690"/>
        <dbReference type="ChEBI" id="CHEBI:58722"/>
        <dbReference type="ChEBI" id="CHEBI:456216"/>
        <dbReference type="EC" id="2.7.1.170"/>
    </reaction>
</comment>
<dbReference type="HAMAP" id="MF_01270">
    <property type="entry name" value="AnhMurNAc_kinase"/>
    <property type="match status" value="1"/>
</dbReference>
<keyword evidence="1 2" id="KW-0808">Transferase</keyword>
<dbReference type="CDD" id="cd24050">
    <property type="entry name" value="ASKHA_NBD_ANMK"/>
    <property type="match status" value="1"/>
</dbReference>
<dbReference type="InterPro" id="IPR005338">
    <property type="entry name" value="Anhydro_N_Ac-Mur_kinase"/>
</dbReference>
<keyword evidence="3" id="KW-1185">Reference proteome</keyword>
<accession>A0ABS3Q415</accession>
<gene>
    <name evidence="1" type="primary">anmK</name>
    <name evidence="2" type="ORF">J3998_05755</name>
</gene>
<dbReference type="PANTHER" id="PTHR30605">
    <property type="entry name" value="ANHYDRO-N-ACETYLMURAMIC ACID KINASE"/>
    <property type="match status" value="1"/>
</dbReference>
<feature type="binding site" evidence="1">
    <location>
        <begin position="3"/>
        <end position="10"/>
    </location>
    <ligand>
        <name>ATP</name>
        <dbReference type="ChEBI" id="CHEBI:30616"/>
    </ligand>
</feature>
<dbReference type="InterPro" id="IPR043129">
    <property type="entry name" value="ATPase_NBD"/>
</dbReference>